<reference evidence="3 4" key="1">
    <citation type="journal article" date="2019" name="Int. J. Syst. Evol. Microbiol.">
        <title>The Global Catalogue of Microorganisms (GCM) 10K type strain sequencing project: providing services to taxonomists for standard genome sequencing and annotation.</title>
        <authorList>
            <consortium name="The Broad Institute Genomics Platform"/>
            <consortium name="The Broad Institute Genome Sequencing Center for Infectious Disease"/>
            <person name="Wu L."/>
            <person name="Ma J."/>
        </authorList>
    </citation>
    <scope>NUCLEOTIDE SEQUENCE [LARGE SCALE GENOMIC DNA]</scope>
    <source>
        <strain evidence="3 4">JCM 13004</strain>
    </source>
</reference>
<keyword evidence="4" id="KW-1185">Reference proteome</keyword>
<dbReference type="EMBL" id="BAAALF010000065">
    <property type="protein sequence ID" value="GAA1243835.1"/>
    <property type="molecule type" value="Genomic_DNA"/>
</dbReference>
<feature type="region of interest" description="Disordered" evidence="1">
    <location>
        <begin position="291"/>
        <end position="312"/>
    </location>
</feature>
<organism evidence="3 4">
    <name type="scientific">Kitasatospora nipponensis</name>
    <dbReference type="NCBI Taxonomy" id="258049"/>
    <lineage>
        <taxon>Bacteria</taxon>
        <taxon>Bacillati</taxon>
        <taxon>Actinomycetota</taxon>
        <taxon>Actinomycetes</taxon>
        <taxon>Kitasatosporales</taxon>
        <taxon>Streptomycetaceae</taxon>
        <taxon>Kitasatospora</taxon>
    </lineage>
</organism>
<dbReference type="InterPro" id="IPR043917">
    <property type="entry name" value="DUF5753"/>
</dbReference>
<gene>
    <name evidence="3" type="ORF">GCM10009665_38340</name>
</gene>
<dbReference type="Gene3D" id="1.10.260.40">
    <property type="entry name" value="lambda repressor-like DNA-binding domains"/>
    <property type="match status" value="1"/>
</dbReference>
<evidence type="ECO:0000259" key="2">
    <source>
        <dbReference type="PROSITE" id="PS50943"/>
    </source>
</evidence>
<comment type="caution">
    <text evidence="3">The sequence shown here is derived from an EMBL/GenBank/DDBJ whole genome shotgun (WGS) entry which is preliminary data.</text>
</comment>
<dbReference type="Proteomes" id="UP001500037">
    <property type="component" value="Unassembled WGS sequence"/>
</dbReference>
<dbReference type="SMART" id="SM00530">
    <property type="entry name" value="HTH_XRE"/>
    <property type="match status" value="1"/>
</dbReference>
<name>A0ABN1WC14_9ACTN</name>
<dbReference type="CDD" id="cd00093">
    <property type="entry name" value="HTH_XRE"/>
    <property type="match status" value="1"/>
</dbReference>
<accession>A0ABN1WC14</accession>
<dbReference type="InterPro" id="IPR001387">
    <property type="entry name" value="Cro/C1-type_HTH"/>
</dbReference>
<feature type="compositionally biased region" description="Basic residues" evidence="1">
    <location>
        <begin position="293"/>
        <end position="312"/>
    </location>
</feature>
<evidence type="ECO:0000313" key="4">
    <source>
        <dbReference type="Proteomes" id="UP001500037"/>
    </source>
</evidence>
<evidence type="ECO:0000256" key="1">
    <source>
        <dbReference type="SAM" id="MobiDB-lite"/>
    </source>
</evidence>
<dbReference type="SUPFAM" id="SSF47413">
    <property type="entry name" value="lambda repressor-like DNA-binding domains"/>
    <property type="match status" value="1"/>
</dbReference>
<dbReference type="PROSITE" id="PS50943">
    <property type="entry name" value="HTH_CROC1"/>
    <property type="match status" value="1"/>
</dbReference>
<dbReference type="Pfam" id="PF13560">
    <property type="entry name" value="HTH_31"/>
    <property type="match status" value="1"/>
</dbReference>
<dbReference type="RefSeq" id="WP_344442952.1">
    <property type="nucleotide sequence ID" value="NZ_BAAALF010000065.1"/>
</dbReference>
<dbReference type="InterPro" id="IPR010982">
    <property type="entry name" value="Lambda_DNA-bd_dom_sf"/>
</dbReference>
<sequence length="312" mass="36172">MNQKDLDPTASPLAAFGTQLRRSRRAKNLTQGELGKLMNYSDTLISYVERAERNPPRHFAVRADQVLETGGTLELMWWHLSRDSLTDGFPEFAKLEAKAVEMRLFEVTLVPGILQTEAYARALVRTSIDYGNTTPAQAEERIAFRMARQQVLQRDPALHLFAVLDESCLRRVVAEPQVMAAQLTHLLRLAQKPNIVLQVAPFARATRMPFSRSIRLLNLPGHRRIGYTETPQRGSLERDPEKVTAWRRDYDRLQVEALAQADSLEMIRTVREDYLHDHRCHDERHLAQEQLQQRRRRLHRGRIRIARPRPRP</sequence>
<evidence type="ECO:0000313" key="3">
    <source>
        <dbReference type="EMBL" id="GAA1243835.1"/>
    </source>
</evidence>
<feature type="domain" description="HTH cro/C1-type" evidence="2">
    <location>
        <begin position="20"/>
        <end position="55"/>
    </location>
</feature>
<dbReference type="Pfam" id="PF19054">
    <property type="entry name" value="DUF5753"/>
    <property type="match status" value="1"/>
</dbReference>
<proteinExistence type="predicted"/>
<protein>
    <submittedName>
        <fullName evidence="3">Helix-turn-helix transcriptional regulator</fullName>
    </submittedName>
</protein>